<dbReference type="AlphaFoldDB" id="A0A7S0DFI3"/>
<protein>
    <submittedName>
        <fullName evidence="1">Uncharacterized protein</fullName>
    </submittedName>
</protein>
<proteinExistence type="predicted"/>
<reference evidence="1" key="1">
    <citation type="submission" date="2021-01" db="EMBL/GenBank/DDBJ databases">
        <authorList>
            <person name="Corre E."/>
            <person name="Pelletier E."/>
            <person name="Niang G."/>
            <person name="Scheremetjew M."/>
            <person name="Finn R."/>
            <person name="Kale V."/>
            <person name="Holt S."/>
            <person name="Cochrane G."/>
            <person name="Meng A."/>
            <person name="Brown T."/>
            <person name="Cohen L."/>
        </authorList>
    </citation>
    <scope>NUCLEOTIDE SEQUENCE</scope>
    <source>
        <strain evidence="1">CCMP2058</strain>
    </source>
</reference>
<evidence type="ECO:0000313" key="1">
    <source>
        <dbReference type="EMBL" id="CAD8453337.1"/>
    </source>
</evidence>
<sequence>MRTIGVFVCVCPSDEAYREKGGQEEPLHRVGLFDGIAVLPYVGSVGTRRDLGPPFPSRHLNQIAAKEYYQIFLAYPPIASRRHMVCVLSQAPSVTPQRSCSSTLPATLTSTWTRVGS</sequence>
<organism evidence="1">
    <name type="scientific">Amorphochlora amoebiformis</name>
    <dbReference type="NCBI Taxonomy" id="1561963"/>
    <lineage>
        <taxon>Eukaryota</taxon>
        <taxon>Sar</taxon>
        <taxon>Rhizaria</taxon>
        <taxon>Cercozoa</taxon>
        <taxon>Chlorarachniophyceae</taxon>
        <taxon>Amorphochlora</taxon>
    </lineage>
</organism>
<gene>
    <name evidence="1" type="ORF">LAMO00422_LOCUS12277</name>
</gene>
<name>A0A7S0DFI3_9EUKA</name>
<dbReference type="EMBL" id="HBEM01017994">
    <property type="protein sequence ID" value="CAD8453337.1"/>
    <property type="molecule type" value="Transcribed_RNA"/>
</dbReference>
<accession>A0A7S0DFI3</accession>